<sequence>MRVNIPLLPDKSITIVVSSEVNASVVKIHKINLEFQKEIKKIAREDSFDVSAVDYEFGLDGADEGRDCSNQNGHRCKTLNAPHMMNVYGTYPPSGDQSQTFWLYILSNTSLTAPITIIAKCQIYGYLVPYGVNVSSGAFFTSTWNQNFINLHFLDLQDSPSGSNTLIVFKGGLLQIENITLSRLPTAQYNYRGLLLMDAGRVSWNNHMDNFKLYGQDLIRMNYDAYFFTNNNGAYFDSYAIGSLSGGIQMSYSRFIGGTCNVSVTYTRTNFTNIVNSAGDGSAVGLQLEQSGYIEINQCIFRSCSCVQPGNGGAIDVKLSSASAKIIINNTIFTNCQTQYSNGNYGWGGAININAQYLLTSSNFNLTSLTFSECYAADQAGNHIHIRSADTSSTGQDIINSYLLRINNTELQSMDQKLNLMGIDESNVGSGSNDPFMHCPLFLDCYKLYLFKNPYYVNGNTGNNDNEDCGRDYDPCKNVKYITDFTSSEHVKYSQGTSSVNIVMVSDSTNEDTLDVNPSKYVGQLITMKSKDYFENSSSTSKKYIQTQWRSTYYISVTSTSRLELYGLQFNNLLSSAGGSLIYASTSTTTSYIIKIVSCEFVFAGSSLAHQIIYINGGKILIQKTAFKNYQFSDTNTAIVIQSIQLSSIAELEQDNFTDITQSGTGSGAAISTVLNSG</sequence>
<reference evidence="1 2" key="1">
    <citation type="submission" date="2019-03" db="EMBL/GenBank/DDBJ databases">
        <title>Single cell metagenomics reveals metabolic interactions within the superorganism composed of flagellate Streblomastix strix and complex community of Bacteroidetes bacteria on its surface.</title>
        <authorList>
            <person name="Treitli S.C."/>
            <person name="Kolisko M."/>
            <person name="Husnik F."/>
            <person name="Keeling P."/>
            <person name="Hampl V."/>
        </authorList>
    </citation>
    <scope>NUCLEOTIDE SEQUENCE [LARGE SCALE GENOMIC DNA]</scope>
    <source>
        <strain evidence="1">ST1C</strain>
    </source>
</reference>
<comment type="caution">
    <text evidence="1">The sequence shown here is derived from an EMBL/GenBank/DDBJ whole genome shotgun (WGS) entry which is preliminary data.</text>
</comment>
<protein>
    <submittedName>
        <fullName evidence="1">Uncharacterized protein</fullName>
    </submittedName>
</protein>
<dbReference type="EMBL" id="SNRW01001958">
    <property type="protein sequence ID" value="KAA6394374.1"/>
    <property type="molecule type" value="Genomic_DNA"/>
</dbReference>
<gene>
    <name evidence="1" type="ORF">EZS28_010096</name>
</gene>
<dbReference type="Proteomes" id="UP000324800">
    <property type="component" value="Unassembled WGS sequence"/>
</dbReference>
<evidence type="ECO:0000313" key="2">
    <source>
        <dbReference type="Proteomes" id="UP000324800"/>
    </source>
</evidence>
<name>A0A5J4WH27_9EUKA</name>
<proteinExistence type="predicted"/>
<evidence type="ECO:0000313" key="1">
    <source>
        <dbReference type="EMBL" id="KAA6394374.1"/>
    </source>
</evidence>
<feature type="non-terminal residue" evidence="1">
    <location>
        <position position="678"/>
    </location>
</feature>
<organism evidence="1 2">
    <name type="scientific">Streblomastix strix</name>
    <dbReference type="NCBI Taxonomy" id="222440"/>
    <lineage>
        <taxon>Eukaryota</taxon>
        <taxon>Metamonada</taxon>
        <taxon>Preaxostyla</taxon>
        <taxon>Oxymonadida</taxon>
        <taxon>Streblomastigidae</taxon>
        <taxon>Streblomastix</taxon>
    </lineage>
</organism>
<accession>A0A5J4WH27</accession>
<dbReference type="AlphaFoldDB" id="A0A5J4WH27"/>